<keyword evidence="3" id="KW-1185">Reference proteome</keyword>
<proteinExistence type="predicted"/>
<dbReference type="STRING" id="41447.ENSSDUP00000013806"/>
<dbReference type="CDD" id="cd00098">
    <property type="entry name" value="IgC1"/>
    <property type="match status" value="1"/>
</dbReference>
<dbReference type="InterPro" id="IPR003597">
    <property type="entry name" value="Ig_C1-set"/>
</dbReference>
<dbReference type="Gene3D" id="2.60.40.10">
    <property type="entry name" value="Immunoglobulins"/>
    <property type="match status" value="1"/>
</dbReference>
<dbReference type="Ensembl" id="ENSSDUT00000014064.1">
    <property type="protein sequence ID" value="ENSSDUP00000013806.1"/>
    <property type="gene ID" value="ENSSDUG00000010046.1"/>
</dbReference>
<dbReference type="SUPFAM" id="SSF48726">
    <property type="entry name" value="Immunoglobulin"/>
    <property type="match status" value="1"/>
</dbReference>
<protein>
    <recommendedName>
        <fullName evidence="1">Ig-like domain-containing protein</fullName>
    </recommendedName>
</protein>
<dbReference type="GeneTree" id="ENSGT00940000178126"/>
<organism evidence="2 3">
    <name type="scientific">Seriola dumerili</name>
    <name type="common">Greater amberjack</name>
    <name type="synonym">Caranx dumerili</name>
    <dbReference type="NCBI Taxonomy" id="41447"/>
    <lineage>
        <taxon>Eukaryota</taxon>
        <taxon>Metazoa</taxon>
        <taxon>Chordata</taxon>
        <taxon>Craniata</taxon>
        <taxon>Vertebrata</taxon>
        <taxon>Euteleostomi</taxon>
        <taxon>Actinopterygii</taxon>
        <taxon>Neopterygii</taxon>
        <taxon>Teleostei</taxon>
        <taxon>Neoteleostei</taxon>
        <taxon>Acanthomorphata</taxon>
        <taxon>Carangaria</taxon>
        <taxon>Carangiformes</taxon>
        <taxon>Carangidae</taxon>
        <taxon>Seriola</taxon>
    </lineage>
</organism>
<dbReference type="Proteomes" id="UP000261420">
    <property type="component" value="Unplaced"/>
</dbReference>
<reference evidence="2" key="2">
    <citation type="submission" date="2025-09" db="UniProtKB">
        <authorList>
            <consortium name="Ensembl"/>
        </authorList>
    </citation>
    <scope>IDENTIFICATION</scope>
</reference>
<accession>A0A3B4U5F1</accession>
<dbReference type="Pfam" id="PF07654">
    <property type="entry name" value="C1-set"/>
    <property type="match status" value="1"/>
</dbReference>
<reference evidence="2" key="1">
    <citation type="submission" date="2025-08" db="UniProtKB">
        <authorList>
            <consortium name="Ensembl"/>
        </authorList>
    </citation>
    <scope>IDENTIFICATION</scope>
</reference>
<dbReference type="InterPro" id="IPR036179">
    <property type="entry name" value="Ig-like_dom_sf"/>
</dbReference>
<evidence type="ECO:0000259" key="1">
    <source>
        <dbReference type="PROSITE" id="PS50835"/>
    </source>
</evidence>
<dbReference type="InterPro" id="IPR007110">
    <property type="entry name" value="Ig-like_dom"/>
</dbReference>
<dbReference type="AlphaFoldDB" id="A0A3B4U5F1"/>
<feature type="domain" description="Ig-like" evidence="1">
    <location>
        <begin position="18"/>
        <end position="102"/>
    </location>
</feature>
<dbReference type="InterPro" id="IPR013783">
    <property type="entry name" value="Ig-like_fold"/>
</dbReference>
<evidence type="ECO:0000313" key="3">
    <source>
        <dbReference type="Proteomes" id="UP000261420"/>
    </source>
</evidence>
<name>A0A3B4U5F1_SERDU</name>
<sequence length="107" mass="12191">MTLLNNLCSISAPRVVSPNITLYPVWEGEFGASPVRLICTLSGFFPGNLTVEWQQENKSLHTKTFSLSSEIQPHMTEWKRGLNFTCKAIHNEEEFHKTTSICQSEYI</sequence>
<dbReference type="SMART" id="SM00407">
    <property type="entry name" value="IGc1"/>
    <property type="match status" value="1"/>
</dbReference>
<dbReference type="PROSITE" id="PS50835">
    <property type="entry name" value="IG_LIKE"/>
    <property type="match status" value="1"/>
</dbReference>
<evidence type="ECO:0000313" key="2">
    <source>
        <dbReference type="Ensembl" id="ENSSDUP00000013806.1"/>
    </source>
</evidence>
<dbReference type="OMA" id="CKATHNA"/>